<evidence type="ECO:0000256" key="3">
    <source>
        <dbReference type="ARBA" id="ARBA00022801"/>
    </source>
</evidence>
<dbReference type="Proteomes" id="UP000316621">
    <property type="component" value="Chromosome 6"/>
</dbReference>
<protein>
    <recommendedName>
        <fullName evidence="4">Ubiquitin-like protease family profile domain-containing protein</fullName>
    </recommendedName>
</protein>
<dbReference type="AlphaFoldDB" id="A0A4Y7K128"/>
<proteinExistence type="inferred from homology"/>
<keyword evidence="3" id="KW-0378">Hydrolase</keyword>
<dbReference type="InterPro" id="IPR003653">
    <property type="entry name" value="Peptidase_C48_C"/>
</dbReference>
<sequence length="263" mass="30528">MKRIKQKAKNEEVYKVKDVKLKAVENLKIMKVLDESQRPLVSRFFRSKTESYTAWENKEHQLIISGRMLDLLMRKGDVGGDIIEFYILKLQKNILKEELKPDGNPKYKKAVFLSTFAYEEKNVAHYEEKKHLHVCHSLVGDGVDHWTLLDFDTETAEFSHYNSLASIEEECRKSDESMRQRIISAFAQHDAKLPRDEQTTQPPPYTMHTPSCCQQMGNDCGLHVCYYMKILLKENMASSPGDDISLKVHEMRPKMVCKILLDA</sequence>
<organism evidence="5 6">
    <name type="scientific">Papaver somniferum</name>
    <name type="common">Opium poppy</name>
    <dbReference type="NCBI Taxonomy" id="3469"/>
    <lineage>
        <taxon>Eukaryota</taxon>
        <taxon>Viridiplantae</taxon>
        <taxon>Streptophyta</taxon>
        <taxon>Embryophyta</taxon>
        <taxon>Tracheophyta</taxon>
        <taxon>Spermatophyta</taxon>
        <taxon>Magnoliopsida</taxon>
        <taxon>Ranunculales</taxon>
        <taxon>Papaveraceae</taxon>
        <taxon>Papaveroideae</taxon>
        <taxon>Papaver</taxon>
    </lineage>
</organism>
<name>A0A4Y7K128_PAPSO</name>
<dbReference type="Gene3D" id="3.40.395.10">
    <property type="entry name" value="Adenoviral Proteinase, Chain A"/>
    <property type="match status" value="1"/>
</dbReference>
<dbReference type="SUPFAM" id="SSF54001">
    <property type="entry name" value="Cysteine proteinases"/>
    <property type="match status" value="1"/>
</dbReference>
<gene>
    <name evidence="5" type="ORF">C5167_009358</name>
</gene>
<comment type="similarity">
    <text evidence="1">Belongs to the peptidase C48 family.</text>
</comment>
<keyword evidence="2" id="KW-0645">Protease</keyword>
<evidence type="ECO:0000259" key="4">
    <source>
        <dbReference type="Pfam" id="PF02902"/>
    </source>
</evidence>
<accession>A0A4Y7K128</accession>
<dbReference type="GO" id="GO:0006508">
    <property type="term" value="P:proteolysis"/>
    <property type="evidence" value="ECO:0007669"/>
    <property type="project" value="UniProtKB-KW"/>
</dbReference>
<dbReference type="GO" id="GO:0008234">
    <property type="term" value="F:cysteine-type peptidase activity"/>
    <property type="evidence" value="ECO:0007669"/>
    <property type="project" value="InterPro"/>
</dbReference>
<evidence type="ECO:0000313" key="5">
    <source>
        <dbReference type="EMBL" id="RZC65665.1"/>
    </source>
</evidence>
<evidence type="ECO:0000256" key="2">
    <source>
        <dbReference type="ARBA" id="ARBA00022670"/>
    </source>
</evidence>
<evidence type="ECO:0000313" key="6">
    <source>
        <dbReference type="Proteomes" id="UP000316621"/>
    </source>
</evidence>
<dbReference type="Pfam" id="PF02902">
    <property type="entry name" value="Peptidase_C48"/>
    <property type="match status" value="1"/>
</dbReference>
<reference evidence="5 6" key="1">
    <citation type="journal article" date="2018" name="Science">
        <title>The opium poppy genome and morphinan production.</title>
        <authorList>
            <person name="Guo L."/>
            <person name="Winzer T."/>
            <person name="Yang X."/>
            <person name="Li Y."/>
            <person name="Ning Z."/>
            <person name="He Z."/>
            <person name="Teodor R."/>
            <person name="Lu Y."/>
            <person name="Bowser T.A."/>
            <person name="Graham I.A."/>
            <person name="Ye K."/>
        </authorList>
    </citation>
    <scope>NUCLEOTIDE SEQUENCE [LARGE SCALE GENOMIC DNA]</scope>
    <source>
        <strain evidence="6">cv. HN1</strain>
        <tissue evidence="5">Leaves</tissue>
    </source>
</reference>
<keyword evidence="6" id="KW-1185">Reference proteome</keyword>
<evidence type="ECO:0000256" key="1">
    <source>
        <dbReference type="ARBA" id="ARBA00005234"/>
    </source>
</evidence>
<feature type="domain" description="Ubiquitin-like protease family profile" evidence="4">
    <location>
        <begin position="145"/>
        <end position="238"/>
    </location>
</feature>
<dbReference type="InterPro" id="IPR038765">
    <property type="entry name" value="Papain-like_cys_pep_sf"/>
</dbReference>
<dbReference type="Gramene" id="RZC65665">
    <property type="protein sequence ID" value="RZC65665"/>
    <property type="gene ID" value="C5167_009358"/>
</dbReference>
<dbReference type="EMBL" id="CM010720">
    <property type="protein sequence ID" value="RZC65665.1"/>
    <property type="molecule type" value="Genomic_DNA"/>
</dbReference>